<sequence>MKTNMVYRANEYNVCERGNYRSHRFFSYGGFYDADRTQFGTLRLLNNNFFTGPGRFGQQHHSDLEVIIMPLNGEIEYTDSRAHRSIVKKEEVLVVSAGTGLSYAINSVNPKEEVNYLKIWVMPRRRGLTPRHQVCAVDTDMFANRFHYFVAPDNVISKDRAVIHQDAWIAASEVDPKKKITYTKKDAKNGVFIRVCYGDIKVRDHVLSEGDCIAFDDKQDIKIEGITQNRFVLLELPMNVTLYDSEDSITIPPKM</sequence>
<name>A0AB35C1W4_9GAMM</name>
<dbReference type="PANTHER" id="PTHR43212">
    <property type="entry name" value="QUERCETIN 2,3-DIOXYGENASE"/>
    <property type="match status" value="1"/>
</dbReference>
<dbReference type="SUPFAM" id="SSF51182">
    <property type="entry name" value="RmlC-like cupins"/>
    <property type="match status" value="1"/>
</dbReference>
<accession>A0AB35C1W4</accession>
<reference evidence="5" key="1">
    <citation type="submission" date="2021-03" db="EMBL/GenBank/DDBJ databases">
        <title>Identification and antibiotic profiling of Wohlfahrtiimonas chitiniclastica, an underestimated human pathogen.</title>
        <authorList>
            <person name="Kopf A."/>
            <person name="Bunk B."/>
            <person name="Coldewey S."/>
            <person name="Gunzer F."/>
            <person name="Riedel T."/>
            <person name="Schroettner P."/>
        </authorList>
    </citation>
    <scope>NUCLEOTIDE SEQUENCE</scope>
    <source>
        <strain evidence="5">DSM 100917</strain>
    </source>
</reference>
<comment type="similarity">
    <text evidence="1 2">Belongs to the pirin family.</text>
</comment>
<dbReference type="InterPro" id="IPR041602">
    <property type="entry name" value="Quercetinase_C"/>
</dbReference>
<dbReference type="InterPro" id="IPR003829">
    <property type="entry name" value="Pirin_N_dom"/>
</dbReference>
<evidence type="ECO:0000256" key="1">
    <source>
        <dbReference type="ARBA" id="ARBA00008416"/>
    </source>
</evidence>
<comment type="caution">
    <text evidence="5">The sequence shown here is derived from an EMBL/GenBank/DDBJ whole genome shotgun (WGS) entry which is preliminary data.</text>
</comment>
<dbReference type="AlphaFoldDB" id="A0AB35C1W4"/>
<dbReference type="RefSeq" id="WP_008316158.1">
    <property type="nucleotide sequence ID" value="NZ_JAGIBT010000005.1"/>
</dbReference>
<gene>
    <name evidence="5" type="ORF">J7561_06325</name>
</gene>
<dbReference type="Pfam" id="PF17954">
    <property type="entry name" value="Pirin_C_2"/>
    <property type="match status" value="1"/>
</dbReference>
<evidence type="ECO:0000256" key="2">
    <source>
        <dbReference type="RuleBase" id="RU003457"/>
    </source>
</evidence>
<dbReference type="EMBL" id="JAGIBU010000004">
    <property type="protein sequence ID" value="MBS7824820.1"/>
    <property type="molecule type" value="Genomic_DNA"/>
</dbReference>
<dbReference type="InterPro" id="IPR011051">
    <property type="entry name" value="RmlC_Cupin_sf"/>
</dbReference>
<protein>
    <submittedName>
        <fullName evidence="5">Pirin family protein</fullName>
    </submittedName>
</protein>
<dbReference type="PANTHER" id="PTHR43212:SF3">
    <property type="entry name" value="QUERCETIN 2,3-DIOXYGENASE"/>
    <property type="match status" value="1"/>
</dbReference>
<evidence type="ECO:0000313" key="5">
    <source>
        <dbReference type="EMBL" id="MBS7824820.1"/>
    </source>
</evidence>
<organism evidence="5 6">
    <name type="scientific">Wohlfahrtiimonas chitiniclastica</name>
    <dbReference type="NCBI Taxonomy" id="400946"/>
    <lineage>
        <taxon>Bacteria</taxon>
        <taxon>Pseudomonadati</taxon>
        <taxon>Pseudomonadota</taxon>
        <taxon>Gammaproteobacteria</taxon>
        <taxon>Cardiobacteriales</taxon>
        <taxon>Ignatzschineriaceae</taxon>
        <taxon>Wohlfahrtiimonas</taxon>
    </lineage>
</organism>
<evidence type="ECO:0000259" key="3">
    <source>
        <dbReference type="Pfam" id="PF02678"/>
    </source>
</evidence>
<dbReference type="GeneID" id="58263750"/>
<proteinExistence type="inferred from homology"/>
<evidence type="ECO:0000313" key="6">
    <source>
        <dbReference type="Proteomes" id="UP000680020"/>
    </source>
</evidence>
<feature type="domain" description="Pirin N-terminal" evidence="3">
    <location>
        <begin position="16"/>
        <end position="121"/>
    </location>
</feature>
<feature type="domain" description="Quercetin 2,3-dioxygenase C-terminal cupin" evidence="4">
    <location>
        <begin position="159"/>
        <end position="236"/>
    </location>
</feature>
<dbReference type="Proteomes" id="UP000680020">
    <property type="component" value="Unassembled WGS sequence"/>
</dbReference>
<dbReference type="Pfam" id="PF02678">
    <property type="entry name" value="Pirin"/>
    <property type="match status" value="1"/>
</dbReference>
<dbReference type="Gene3D" id="2.60.120.10">
    <property type="entry name" value="Jelly Rolls"/>
    <property type="match status" value="2"/>
</dbReference>
<evidence type="ECO:0000259" key="4">
    <source>
        <dbReference type="Pfam" id="PF17954"/>
    </source>
</evidence>
<dbReference type="InterPro" id="IPR012093">
    <property type="entry name" value="Pirin"/>
</dbReference>
<dbReference type="InterPro" id="IPR014710">
    <property type="entry name" value="RmlC-like_jellyroll"/>
</dbReference>